<dbReference type="PROSITE" id="PS50977">
    <property type="entry name" value="HTH_TETR_2"/>
    <property type="match status" value="1"/>
</dbReference>
<dbReference type="OrthoDB" id="9810250at2"/>
<dbReference type="InterPro" id="IPR001647">
    <property type="entry name" value="HTH_TetR"/>
</dbReference>
<feature type="DNA-binding region" description="H-T-H motif" evidence="2">
    <location>
        <begin position="34"/>
        <end position="53"/>
    </location>
</feature>
<dbReference type="InterPro" id="IPR009057">
    <property type="entry name" value="Homeodomain-like_sf"/>
</dbReference>
<proteinExistence type="predicted"/>
<name>A0A174YZI2_9FIRM</name>
<keyword evidence="1 2" id="KW-0238">DNA-binding</keyword>
<dbReference type="AlphaFoldDB" id="A0A174YZI2"/>
<dbReference type="Gene3D" id="1.10.357.10">
    <property type="entry name" value="Tetracycline Repressor, domain 2"/>
    <property type="match status" value="1"/>
</dbReference>
<accession>A0A174YZI2</accession>
<feature type="domain" description="HTH tetR-type" evidence="3">
    <location>
        <begin position="11"/>
        <end position="71"/>
    </location>
</feature>
<reference evidence="4 5" key="1">
    <citation type="submission" date="2015-09" db="EMBL/GenBank/DDBJ databases">
        <authorList>
            <consortium name="Pathogen Informatics"/>
        </authorList>
    </citation>
    <scope>NUCLEOTIDE SEQUENCE [LARGE SCALE GENOMIC DNA]</scope>
    <source>
        <strain evidence="4 5">2789STDY5834875</strain>
    </source>
</reference>
<dbReference type="EMBL" id="CZBU01000004">
    <property type="protein sequence ID" value="CUQ78059.1"/>
    <property type="molecule type" value="Genomic_DNA"/>
</dbReference>
<dbReference type="GO" id="GO:0003677">
    <property type="term" value="F:DNA binding"/>
    <property type="evidence" value="ECO:0007669"/>
    <property type="project" value="UniProtKB-UniRule"/>
</dbReference>
<evidence type="ECO:0000256" key="1">
    <source>
        <dbReference type="ARBA" id="ARBA00023125"/>
    </source>
</evidence>
<gene>
    <name evidence="4" type="ORF">ERS852490_01878</name>
</gene>
<dbReference type="RefSeq" id="WP_055215859.1">
    <property type="nucleotide sequence ID" value="NZ_CZBU01000004.1"/>
</dbReference>
<evidence type="ECO:0000313" key="4">
    <source>
        <dbReference type="EMBL" id="CUQ78059.1"/>
    </source>
</evidence>
<evidence type="ECO:0000313" key="5">
    <source>
        <dbReference type="Proteomes" id="UP000095621"/>
    </source>
</evidence>
<protein>
    <submittedName>
        <fullName evidence="4">Mycofactocin system transcriptional regulator</fullName>
    </submittedName>
</protein>
<sequence length="174" mass="20289">MNIVNKDSKNTFTRMCIGEAVIRLLKDTDFDKIRITSVAKCAGVSRITFYKYYQSIHDALCDYLNIIIIEYLEECANNPENGSFLDYSHILFALEFFNRYKDYFLTLSRCGLHSILINSINNFMSEHFTNPKNYSEYRLYCYSGGLLNTFLKWEENGCDCDAGEIARTLEELYS</sequence>
<dbReference type="SUPFAM" id="SSF46689">
    <property type="entry name" value="Homeodomain-like"/>
    <property type="match status" value="1"/>
</dbReference>
<organism evidence="4 5">
    <name type="scientific">Lachnospira eligens</name>
    <dbReference type="NCBI Taxonomy" id="39485"/>
    <lineage>
        <taxon>Bacteria</taxon>
        <taxon>Bacillati</taxon>
        <taxon>Bacillota</taxon>
        <taxon>Clostridia</taxon>
        <taxon>Lachnospirales</taxon>
        <taxon>Lachnospiraceae</taxon>
        <taxon>Lachnospira</taxon>
    </lineage>
</organism>
<evidence type="ECO:0000259" key="3">
    <source>
        <dbReference type="PROSITE" id="PS50977"/>
    </source>
</evidence>
<dbReference type="Proteomes" id="UP000095621">
    <property type="component" value="Unassembled WGS sequence"/>
</dbReference>
<evidence type="ECO:0000256" key="2">
    <source>
        <dbReference type="PROSITE-ProRule" id="PRU00335"/>
    </source>
</evidence>